<keyword evidence="4 5" id="KW-0472">Membrane</keyword>
<sequence length="629" mass="67042">MTLFSPEVRHTQLKYYLNEKANAIAPHITDQGATTIVSQIDSTFSKTIGEVGIDLMSTLLRYSNSDEMKNYVSTATGHINTMGRQLSGASAQVASYSKLLKASEDIIASTNSLIASSGSSVDGAKKGLNQAVQGVKSLDDALGGTADVLNTSLKQSAAGYDAVDKQLDASFDAIGKQSDAAQTQLEALAKRVDTSSGGYDDLIAALEDLQKNGVGGDTAADEASDKALAAVLDAAKNARQTQKDLAAGLRKAKASLASGVDDAAAQRKTLKQQVASAKKSITTVKDSYEADLKPKLDALASSIGDLNTQTRAVADDLATTVDGLQGVSGDASTSIASIRTLLDRSSKRLAAASDRLQTLSNQLVAFYNNGDPAKLGSLTNVDADTLATLLSSPVKLDRVAVYHIANYGSAMAPFYTILSIWVGSIILVAMMKVAMSDRGRDDIRAMMDDRLVRCRAHHGLPPLRLHEEYFGRYLTFAVMAALQSALVACGDLYYLRVQAIDPMKYLLVCLVSGIVFSNITYTLALSFGDIGKAIAVVLLVMQVAGSGGTFPIETLPPFFQALYPFLPFPHGIAAMHAAMAGSYGTEYWRELVMLALFIIPSLLLGLVLRKPVIRLNDWIIRNLESTKLM</sequence>
<keyword evidence="3 5" id="KW-1133">Transmembrane helix</keyword>
<proteinExistence type="predicted"/>
<feature type="transmembrane region" description="Helical" evidence="5">
    <location>
        <begin position="473"/>
        <end position="493"/>
    </location>
</feature>
<gene>
    <name evidence="7" type="ORF">GFD18_08780</name>
</gene>
<keyword evidence="8" id="KW-1185">Reference proteome</keyword>
<feature type="transmembrane region" description="Helical" evidence="5">
    <location>
        <begin position="505"/>
        <end position="526"/>
    </location>
</feature>
<comment type="caution">
    <text evidence="7">The sequence shown here is derived from an EMBL/GenBank/DDBJ whole genome shotgun (WGS) entry which is preliminary data.</text>
</comment>
<dbReference type="InterPro" id="IPR051328">
    <property type="entry name" value="T7SS_ABC-Transporter"/>
</dbReference>
<accession>A0ABX0CAM6</accession>
<feature type="domain" description="ABC-2 type transporter transmembrane" evidence="6">
    <location>
        <begin position="351"/>
        <end position="606"/>
    </location>
</feature>
<dbReference type="RefSeq" id="WP_163228272.1">
    <property type="nucleotide sequence ID" value="NZ_WHZU01000014.1"/>
</dbReference>
<dbReference type="Pfam" id="PF12698">
    <property type="entry name" value="ABC2_membrane_3"/>
    <property type="match status" value="1"/>
</dbReference>
<dbReference type="EMBL" id="WHZU01000014">
    <property type="protein sequence ID" value="NEH12179.1"/>
    <property type="molecule type" value="Genomic_DNA"/>
</dbReference>
<evidence type="ECO:0000313" key="7">
    <source>
        <dbReference type="EMBL" id="NEH12179.1"/>
    </source>
</evidence>
<reference evidence="7 8" key="1">
    <citation type="submission" date="2019-10" db="EMBL/GenBank/DDBJ databases">
        <title>Bifidobacterium from non-human primates.</title>
        <authorList>
            <person name="Modesto M."/>
        </authorList>
    </citation>
    <scope>NUCLEOTIDE SEQUENCE [LARGE SCALE GENOMIC DNA]</scope>
    <source>
        <strain evidence="7 8">SMA1</strain>
    </source>
</reference>
<dbReference type="PANTHER" id="PTHR43077:SF10">
    <property type="entry name" value="TRANSPORT PERMEASE PROTEIN"/>
    <property type="match status" value="1"/>
</dbReference>
<evidence type="ECO:0000313" key="8">
    <source>
        <dbReference type="Proteomes" id="UP000475155"/>
    </source>
</evidence>
<evidence type="ECO:0000259" key="6">
    <source>
        <dbReference type="Pfam" id="PF12698"/>
    </source>
</evidence>
<protein>
    <submittedName>
        <fullName evidence="7">YhgE/Pip domain-containing protein</fullName>
    </submittedName>
</protein>
<organism evidence="7 8">
    <name type="scientific">Bifidobacterium saimiriisciurei</name>
    <dbReference type="NCBI Taxonomy" id="2661627"/>
    <lineage>
        <taxon>Bacteria</taxon>
        <taxon>Bacillati</taxon>
        <taxon>Actinomycetota</taxon>
        <taxon>Actinomycetes</taxon>
        <taxon>Bifidobacteriales</taxon>
        <taxon>Bifidobacteriaceae</taxon>
        <taxon>Bifidobacterium</taxon>
    </lineage>
</organism>
<dbReference type="InterPro" id="IPR013525">
    <property type="entry name" value="ABC2_TM"/>
</dbReference>
<feature type="transmembrane region" description="Helical" evidence="5">
    <location>
        <begin position="414"/>
        <end position="434"/>
    </location>
</feature>
<keyword evidence="2 5" id="KW-0812">Transmembrane</keyword>
<feature type="transmembrane region" description="Helical" evidence="5">
    <location>
        <begin position="533"/>
        <end position="552"/>
    </location>
</feature>
<comment type="subcellular location">
    <subcellularLocation>
        <location evidence="1">Membrane</location>
        <topology evidence="1">Multi-pass membrane protein</topology>
    </subcellularLocation>
</comment>
<evidence type="ECO:0000256" key="4">
    <source>
        <dbReference type="ARBA" id="ARBA00023136"/>
    </source>
</evidence>
<feature type="transmembrane region" description="Helical" evidence="5">
    <location>
        <begin position="591"/>
        <end position="608"/>
    </location>
</feature>
<evidence type="ECO:0000256" key="1">
    <source>
        <dbReference type="ARBA" id="ARBA00004141"/>
    </source>
</evidence>
<dbReference type="PANTHER" id="PTHR43077">
    <property type="entry name" value="TRANSPORT PERMEASE YVFS-RELATED"/>
    <property type="match status" value="1"/>
</dbReference>
<name>A0ABX0CAM6_9BIFI</name>
<evidence type="ECO:0000256" key="2">
    <source>
        <dbReference type="ARBA" id="ARBA00022692"/>
    </source>
</evidence>
<evidence type="ECO:0000256" key="3">
    <source>
        <dbReference type="ARBA" id="ARBA00022989"/>
    </source>
</evidence>
<evidence type="ECO:0000256" key="5">
    <source>
        <dbReference type="SAM" id="Phobius"/>
    </source>
</evidence>
<dbReference type="Proteomes" id="UP000475155">
    <property type="component" value="Unassembled WGS sequence"/>
</dbReference>